<feature type="transmembrane region" description="Helical" evidence="1">
    <location>
        <begin position="64"/>
        <end position="86"/>
    </location>
</feature>
<feature type="transmembrane region" description="Helical" evidence="1">
    <location>
        <begin position="194"/>
        <end position="214"/>
    </location>
</feature>
<evidence type="ECO:0000313" key="2">
    <source>
        <dbReference type="EMBL" id="TVY65744.1"/>
    </source>
</evidence>
<feature type="transmembrane region" description="Helical" evidence="1">
    <location>
        <begin position="34"/>
        <end position="58"/>
    </location>
</feature>
<sequence length="288" mass="32499">MTTTITVTGSTPPLTRKIEQLKPQYRPSRLEPRIALIIHRLLPILVLGSLLYVSFTSITLDSEFGYYGALALYAAHELAFFPGYFYTLRSFKLKESDTPEEWLNILTSGIKTWKKRKCHTCEFKDIRREKERFAIYLSGSRNGYSSHIHPTLLSGSNIEFLKTAYPVAVVAGTRFACALAPFESSTNGRFSEAVFFIGMLLCLSCSFVIGRQIAWYERLGGAARQIRDKCFSSDSEIGTGSPRQQLEWWIEAILKEETDSDAMAKQRMKIIITPILKTICCCPGLYAG</sequence>
<gene>
    <name evidence="2" type="ORF">LSUE1_G008320</name>
</gene>
<keyword evidence="3" id="KW-1185">Reference proteome</keyword>
<keyword evidence="1" id="KW-1133">Transmembrane helix</keyword>
<dbReference type="OrthoDB" id="3552652at2759"/>
<proteinExistence type="predicted"/>
<evidence type="ECO:0000256" key="1">
    <source>
        <dbReference type="SAM" id="Phobius"/>
    </source>
</evidence>
<dbReference type="Proteomes" id="UP000469558">
    <property type="component" value="Unassembled WGS sequence"/>
</dbReference>
<evidence type="ECO:0000313" key="3">
    <source>
        <dbReference type="Proteomes" id="UP000469558"/>
    </source>
</evidence>
<dbReference type="EMBL" id="QGMK01001616">
    <property type="protein sequence ID" value="TVY65744.1"/>
    <property type="molecule type" value="Genomic_DNA"/>
</dbReference>
<reference evidence="2 3" key="1">
    <citation type="submission" date="2018-05" db="EMBL/GenBank/DDBJ databases">
        <title>Genome sequencing and assembly of the regulated plant pathogen Lachnellula willkommii and related sister species for the development of diagnostic species identification markers.</title>
        <authorList>
            <person name="Giroux E."/>
            <person name="Bilodeau G."/>
        </authorList>
    </citation>
    <scope>NUCLEOTIDE SEQUENCE [LARGE SCALE GENOMIC DNA]</scope>
    <source>
        <strain evidence="2 3">CBS 268.59</strain>
    </source>
</reference>
<keyword evidence="1" id="KW-0812">Transmembrane</keyword>
<organism evidence="2 3">
    <name type="scientific">Lachnellula suecica</name>
    <dbReference type="NCBI Taxonomy" id="602035"/>
    <lineage>
        <taxon>Eukaryota</taxon>
        <taxon>Fungi</taxon>
        <taxon>Dikarya</taxon>
        <taxon>Ascomycota</taxon>
        <taxon>Pezizomycotina</taxon>
        <taxon>Leotiomycetes</taxon>
        <taxon>Helotiales</taxon>
        <taxon>Lachnaceae</taxon>
        <taxon>Lachnellula</taxon>
    </lineage>
</organism>
<accession>A0A8T9BXY5</accession>
<keyword evidence="1" id="KW-0472">Membrane</keyword>
<dbReference type="AlphaFoldDB" id="A0A8T9BXY5"/>
<comment type="caution">
    <text evidence="2">The sequence shown here is derived from an EMBL/GenBank/DDBJ whole genome shotgun (WGS) entry which is preliminary data.</text>
</comment>
<protein>
    <submittedName>
        <fullName evidence="2">Uncharacterized protein</fullName>
    </submittedName>
</protein>
<name>A0A8T9BXY5_9HELO</name>